<keyword evidence="1" id="KW-1133">Transmembrane helix</keyword>
<reference evidence="2" key="2">
    <citation type="submission" date="2017-11" db="EMBL/GenBank/DDBJ databases">
        <title>Coralsnake Venomics: Analyses of Venom Gland Transcriptomes and Proteomes of Six Brazilian Taxa.</title>
        <authorList>
            <person name="Aird S.D."/>
            <person name="Jorge da Silva N."/>
            <person name="Qiu L."/>
            <person name="Villar-Briones A."/>
            <person name="Aparecida-Saddi V."/>
            <person name="Campos-Telles M.P."/>
            <person name="Grau M."/>
            <person name="Mikheyev A.S."/>
        </authorList>
    </citation>
    <scope>NUCLEOTIDE SEQUENCE</scope>
    <source>
        <tissue evidence="2">Venom_gland</tissue>
    </source>
</reference>
<name>A0A2D4J5B3_MICLE</name>
<protein>
    <submittedName>
        <fullName evidence="2">Uncharacterized protein</fullName>
    </submittedName>
</protein>
<evidence type="ECO:0000256" key="1">
    <source>
        <dbReference type="SAM" id="Phobius"/>
    </source>
</evidence>
<organism evidence="2">
    <name type="scientific">Micrurus lemniscatus lemniscatus</name>
    <dbReference type="NCBI Taxonomy" id="129467"/>
    <lineage>
        <taxon>Eukaryota</taxon>
        <taxon>Metazoa</taxon>
        <taxon>Chordata</taxon>
        <taxon>Craniata</taxon>
        <taxon>Vertebrata</taxon>
        <taxon>Euteleostomi</taxon>
        <taxon>Lepidosauria</taxon>
        <taxon>Squamata</taxon>
        <taxon>Bifurcata</taxon>
        <taxon>Unidentata</taxon>
        <taxon>Episquamata</taxon>
        <taxon>Toxicofera</taxon>
        <taxon>Serpentes</taxon>
        <taxon>Colubroidea</taxon>
        <taxon>Elapidae</taxon>
        <taxon>Elapinae</taxon>
        <taxon>Micrurus</taxon>
    </lineage>
</organism>
<keyword evidence="1" id="KW-0812">Transmembrane</keyword>
<feature type="transmembrane region" description="Helical" evidence="1">
    <location>
        <begin position="65"/>
        <end position="94"/>
    </location>
</feature>
<evidence type="ECO:0000313" key="2">
    <source>
        <dbReference type="EMBL" id="LAA91710.1"/>
    </source>
</evidence>
<dbReference type="AlphaFoldDB" id="A0A2D4J5B3"/>
<accession>A0A2D4J5B3</accession>
<proteinExistence type="predicted"/>
<dbReference type="EMBL" id="IACK01147654">
    <property type="protein sequence ID" value="LAA91710.1"/>
    <property type="molecule type" value="Transcribed_RNA"/>
</dbReference>
<keyword evidence="1" id="KW-0472">Membrane</keyword>
<reference evidence="2" key="1">
    <citation type="submission" date="2017-07" db="EMBL/GenBank/DDBJ databases">
        <authorList>
            <person name="Mikheyev A."/>
            <person name="Grau M."/>
        </authorList>
    </citation>
    <scope>NUCLEOTIDE SEQUENCE</scope>
    <source>
        <tissue evidence="2">Venom_gland</tissue>
    </source>
</reference>
<sequence>MVLKITSEASVPGKYMYCSASRRTIEMELSCIFYPCYTKSKERANIPSSRLRKVGLASQMSKKKLLFILALLFALNRKVICRLTHYVVCLFLTVSYNWSLAF</sequence>